<dbReference type="NCBIfam" id="NF008087">
    <property type="entry name" value="PRK10826.1"/>
    <property type="match status" value="1"/>
</dbReference>
<proteinExistence type="inferred from homology"/>
<dbReference type="InterPro" id="IPR023198">
    <property type="entry name" value="PGP-like_dom2"/>
</dbReference>
<evidence type="ECO:0000256" key="2">
    <source>
        <dbReference type="ARBA" id="ARBA00022723"/>
    </source>
</evidence>
<evidence type="ECO:0000256" key="3">
    <source>
        <dbReference type="ARBA" id="ARBA00022801"/>
    </source>
</evidence>
<evidence type="ECO:0000313" key="5">
    <source>
        <dbReference type="Proteomes" id="UP000282985"/>
    </source>
</evidence>
<keyword evidence="3" id="KW-0378">Hydrolase</keyword>
<evidence type="ECO:0000313" key="4">
    <source>
        <dbReference type="EMBL" id="RUT79340.1"/>
    </source>
</evidence>
<dbReference type="InterPro" id="IPR023214">
    <property type="entry name" value="HAD_sf"/>
</dbReference>
<dbReference type="GO" id="GO:0016787">
    <property type="term" value="F:hydrolase activity"/>
    <property type="evidence" value="ECO:0007669"/>
    <property type="project" value="UniProtKB-KW"/>
</dbReference>
<reference evidence="4 5" key="1">
    <citation type="submission" date="2018-11" db="EMBL/GenBank/DDBJ databases">
        <title>Parancylomarina longa gen. nov., sp. nov., isolated from sediments of southern Okinawa.</title>
        <authorList>
            <person name="Fu T."/>
        </authorList>
    </citation>
    <scope>NUCLEOTIDE SEQUENCE [LARGE SCALE GENOMIC DNA]</scope>
    <source>
        <strain evidence="4 5">T3-2 S1-C</strain>
    </source>
</reference>
<dbReference type="OrthoDB" id="9797743at2"/>
<keyword evidence="5" id="KW-1185">Reference proteome</keyword>
<keyword evidence="2" id="KW-0479">Metal-binding</keyword>
<dbReference type="FunFam" id="3.40.50.1000:FF:000036">
    <property type="entry name" value="HAD family hydrolase"/>
    <property type="match status" value="1"/>
</dbReference>
<dbReference type="Gene3D" id="3.40.50.1000">
    <property type="entry name" value="HAD superfamily/HAD-like"/>
    <property type="match status" value="1"/>
</dbReference>
<organism evidence="4 5">
    <name type="scientific">Ancylomarina longa</name>
    <dbReference type="NCBI Taxonomy" id="2487017"/>
    <lineage>
        <taxon>Bacteria</taxon>
        <taxon>Pseudomonadati</taxon>
        <taxon>Bacteroidota</taxon>
        <taxon>Bacteroidia</taxon>
        <taxon>Marinilabiliales</taxon>
        <taxon>Marinifilaceae</taxon>
        <taxon>Ancylomarina</taxon>
    </lineage>
</organism>
<dbReference type="Pfam" id="PF13419">
    <property type="entry name" value="HAD_2"/>
    <property type="match status" value="1"/>
</dbReference>
<name>A0A434AXR4_9BACT</name>
<sequence length="218" mass="24265">MIKALIFDMDGLLINSENFWQESECKIFNSIGISTSEEMFEPFMGKKIDEVVDIMWTKHKWNSPSKTEVVGAIVENVIQLVIEKGEALPGVVETLNALKETSFKVALASSSKMKIINAVLEKLMLRDYFEVVHSAEFETYGKPHPQIFISTAQMLDVNPSECIVFEDSLNGVIAALAANMKCIAIPEPTASNGDKFIIADKILNSLNDFKISDINNLE</sequence>
<comment type="caution">
    <text evidence="4">The sequence shown here is derived from an EMBL/GenBank/DDBJ whole genome shotgun (WGS) entry which is preliminary data.</text>
</comment>
<dbReference type="Proteomes" id="UP000282985">
    <property type="component" value="Unassembled WGS sequence"/>
</dbReference>
<dbReference type="NCBIfam" id="TIGR01509">
    <property type="entry name" value="HAD-SF-IA-v3"/>
    <property type="match status" value="1"/>
</dbReference>
<dbReference type="RefSeq" id="WP_127342630.1">
    <property type="nucleotide sequence ID" value="NZ_RJJX01000003.1"/>
</dbReference>
<dbReference type="InterPro" id="IPR041492">
    <property type="entry name" value="HAD_2"/>
</dbReference>
<dbReference type="SUPFAM" id="SSF56784">
    <property type="entry name" value="HAD-like"/>
    <property type="match status" value="1"/>
</dbReference>
<dbReference type="PRINTS" id="PR00413">
    <property type="entry name" value="HADHALOGNASE"/>
</dbReference>
<dbReference type="Gene3D" id="1.10.150.240">
    <property type="entry name" value="Putative phosphatase, domain 2"/>
    <property type="match status" value="1"/>
</dbReference>
<accession>A0A434AXR4</accession>
<dbReference type="SFLD" id="SFLDG01135">
    <property type="entry name" value="C1.5.6:_HAD__Beta-PGM__Phospha"/>
    <property type="match status" value="1"/>
</dbReference>
<dbReference type="SFLD" id="SFLDS00003">
    <property type="entry name" value="Haloacid_Dehalogenase"/>
    <property type="match status" value="1"/>
</dbReference>
<comment type="similarity">
    <text evidence="1">Belongs to the HAD-like hydrolase superfamily. CbbY/CbbZ/Gph/YieH family.</text>
</comment>
<protein>
    <submittedName>
        <fullName evidence="4">Hexitol phosphatase HxpB</fullName>
    </submittedName>
</protein>
<evidence type="ECO:0000256" key="1">
    <source>
        <dbReference type="ARBA" id="ARBA00006171"/>
    </source>
</evidence>
<dbReference type="AlphaFoldDB" id="A0A434AXR4"/>
<dbReference type="GO" id="GO:0046872">
    <property type="term" value="F:metal ion binding"/>
    <property type="evidence" value="ECO:0007669"/>
    <property type="project" value="UniProtKB-KW"/>
</dbReference>
<dbReference type="PANTHER" id="PTHR18901:SF38">
    <property type="entry name" value="PSEUDOURIDINE-5'-PHOSPHATASE"/>
    <property type="match status" value="1"/>
</dbReference>
<dbReference type="EMBL" id="RJJX01000003">
    <property type="protein sequence ID" value="RUT79340.1"/>
    <property type="molecule type" value="Genomic_DNA"/>
</dbReference>
<gene>
    <name evidence="4" type="primary">hxpB</name>
    <name evidence="4" type="ORF">DLK05_03715</name>
</gene>
<dbReference type="SFLD" id="SFLDG01129">
    <property type="entry name" value="C1.5:_HAD__Beta-PGM__Phosphata"/>
    <property type="match status" value="1"/>
</dbReference>
<dbReference type="InterPro" id="IPR006439">
    <property type="entry name" value="HAD-SF_hydro_IA"/>
</dbReference>
<dbReference type="InterPro" id="IPR036412">
    <property type="entry name" value="HAD-like_sf"/>
</dbReference>
<dbReference type="PANTHER" id="PTHR18901">
    <property type="entry name" value="2-DEOXYGLUCOSE-6-PHOSPHATE PHOSPHATASE 2"/>
    <property type="match status" value="1"/>
</dbReference>